<feature type="region of interest" description="Disordered" evidence="1">
    <location>
        <begin position="46"/>
        <end position="71"/>
    </location>
</feature>
<keyword evidence="2" id="KW-0472">Membrane</keyword>
<sequence length="417" mass="48275">MNPKSNVTESLDNTFRTSFPLDTTVVSLVVGLVVVLTTYWITSRKTSPASTANPTATTSSTKKSIYGTENRGPLQVKPVSPDFEWDKVEPLKSYPFKDGDYKLTMGIKTITADDWLLIEPTYKSRIENKRQIIRDQHPDYAHRSDIRKSTVFCAGDGEDSLREFYDTIMHYMTSKYPQYFVVDGDYIHNKIMDWKLPRNAGDQTPDQLLNYLVDTIEEDFIILKKDPTQIGKVDGDEYHFKAGVFAFAAGFNPSDRFNKPLSFIHHPIPGYEEKLKVSMNRFFSRLAPGNFVTRSNFSVQTHHKFYTDDQNKGHNSPKDYLQEPLDYDKCDFDNEVHYRSERQVLTKLPKTEAVVFTIRTYLMPMSHFKYETPEVRRRFAGQIRGIPDDIGQYKRSWEWGPPVIRYMEELNEQAAAA</sequence>
<comment type="caution">
    <text evidence="3">The sequence shown here is derived from an EMBL/GenBank/DDBJ whole genome shotgun (WGS) entry which is preliminary data.</text>
</comment>
<gene>
    <name evidence="3" type="ORF">DIURU_000329</name>
</gene>
<dbReference type="InterPro" id="IPR021848">
    <property type="entry name" value="HODM_asu-like"/>
</dbReference>
<dbReference type="OMA" id="VKRTNWS"/>
<reference evidence="3 4" key="1">
    <citation type="submission" date="2019-07" db="EMBL/GenBank/DDBJ databases">
        <title>Genome assembly of two rare yeast pathogens: Diutina rugosa and Trichomonascus ciferrii.</title>
        <authorList>
            <person name="Mixao V."/>
            <person name="Saus E."/>
            <person name="Hansen A."/>
            <person name="Lass-Flor C."/>
            <person name="Gabaldon T."/>
        </authorList>
    </citation>
    <scope>NUCLEOTIDE SEQUENCE [LARGE SCALE GENOMIC DNA]</scope>
    <source>
        <strain evidence="3 4">CBS 613</strain>
    </source>
</reference>
<dbReference type="Pfam" id="PF11927">
    <property type="entry name" value="HODM_asu-like"/>
    <property type="match status" value="1"/>
</dbReference>
<protein>
    <recommendedName>
        <fullName evidence="5">Mannosyltransferase</fullName>
    </recommendedName>
</protein>
<feature type="transmembrane region" description="Helical" evidence="2">
    <location>
        <begin position="21"/>
        <end position="41"/>
    </location>
</feature>
<evidence type="ECO:0000256" key="2">
    <source>
        <dbReference type="SAM" id="Phobius"/>
    </source>
</evidence>
<evidence type="ECO:0000256" key="1">
    <source>
        <dbReference type="SAM" id="MobiDB-lite"/>
    </source>
</evidence>
<dbReference type="Proteomes" id="UP000449547">
    <property type="component" value="Unassembled WGS sequence"/>
</dbReference>
<keyword evidence="2" id="KW-1133">Transmembrane helix</keyword>
<evidence type="ECO:0000313" key="4">
    <source>
        <dbReference type="Proteomes" id="UP000449547"/>
    </source>
</evidence>
<proteinExistence type="predicted"/>
<dbReference type="OrthoDB" id="5043642at2759"/>
<dbReference type="RefSeq" id="XP_034014851.1">
    <property type="nucleotide sequence ID" value="XM_034156035.1"/>
</dbReference>
<evidence type="ECO:0008006" key="5">
    <source>
        <dbReference type="Google" id="ProtNLM"/>
    </source>
</evidence>
<name>A0A642UYU1_DIURU</name>
<dbReference type="EMBL" id="SWFT01000018">
    <property type="protein sequence ID" value="KAA8907919.1"/>
    <property type="molecule type" value="Genomic_DNA"/>
</dbReference>
<dbReference type="AlphaFoldDB" id="A0A642UYU1"/>
<keyword evidence="4" id="KW-1185">Reference proteome</keyword>
<dbReference type="VEuPathDB" id="FungiDB:DIURU_000329"/>
<evidence type="ECO:0000313" key="3">
    <source>
        <dbReference type="EMBL" id="KAA8907919.1"/>
    </source>
</evidence>
<feature type="compositionally biased region" description="Low complexity" evidence="1">
    <location>
        <begin position="46"/>
        <end position="64"/>
    </location>
</feature>
<dbReference type="GeneID" id="54778982"/>
<organism evidence="3 4">
    <name type="scientific">Diutina rugosa</name>
    <name type="common">Yeast</name>
    <name type="synonym">Candida rugosa</name>
    <dbReference type="NCBI Taxonomy" id="5481"/>
    <lineage>
        <taxon>Eukaryota</taxon>
        <taxon>Fungi</taxon>
        <taxon>Dikarya</taxon>
        <taxon>Ascomycota</taxon>
        <taxon>Saccharomycotina</taxon>
        <taxon>Pichiomycetes</taxon>
        <taxon>Debaryomycetaceae</taxon>
        <taxon>Diutina</taxon>
    </lineage>
</organism>
<accession>A0A642UYU1</accession>
<keyword evidence="2" id="KW-0812">Transmembrane</keyword>